<dbReference type="HOGENOM" id="CLU_2767728_0_0_12"/>
<evidence type="ECO:0000313" key="2">
    <source>
        <dbReference type="EMBL" id="ADG71002.1"/>
    </source>
</evidence>
<gene>
    <name evidence="2" type="ordered locus">Bmur_0905</name>
</gene>
<protein>
    <submittedName>
        <fullName evidence="2">Uncharacterized protein</fullName>
    </submittedName>
</protein>
<keyword evidence="1" id="KW-0732">Signal</keyword>
<name>D5U8H9_BRAM5</name>
<dbReference type="Proteomes" id="UP000001915">
    <property type="component" value="Chromosome"/>
</dbReference>
<dbReference type="STRING" id="526224.Bmur_0905"/>
<organism evidence="2 3">
    <name type="scientific">Brachyspira murdochii (strain ATCC 51284 / DSM 12563 / 56-150)</name>
    <name type="common">Serpulina murdochii</name>
    <dbReference type="NCBI Taxonomy" id="526224"/>
    <lineage>
        <taxon>Bacteria</taxon>
        <taxon>Pseudomonadati</taxon>
        <taxon>Spirochaetota</taxon>
        <taxon>Spirochaetia</taxon>
        <taxon>Brachyspirales</taxon>
        <taxon>Brachyspiraceae</taxon>
        <taxon>Brachyspira</taxon>
    </lineage>
</organism>
<sequence length="69" mass="7871">MKKGVIIFSALAIMLLASLSLFAQYGRGVYGRGNYCGYNSGYGRYNNPDYRYNDGYRGNYNGCYYYNAQ</sequence>
<dbReference type="KEGG" id="brm:Bmur_0905"/>
<feature type="signal peptide" evidence="1">
    <location>
        <begin position="1"/>
        <end position="23"/>
    </location>
</feature>
<proteinExistence type="predicted"/>
<reference evidence="2 3" key="1">
    <citation type="journal article" date="2010" name="Stand. Genomic Sci.">
        <title>Complete genome sequence of Brachyspira murdochii type strain (56-150).</title>
        <authorList>
            <person name="Pati A."/>
            <person name="Sikorski J."/>
            <person name="Gronow S."/>
            <person name="Munk C."/>
            <person name="Lapidus A."/>
            <person name="Copeland A."/>
            <person name="Glavina Del Tio T."/>
            <person name="Nolan M."/>
            <person name="Lucas S."/>
            <person name="Chen F."/>
            <person name="Tice H."/>
            <person name="Cheng J.F."/>
            <person name="Han C."/>
            <person name="Detter J.C."/>
            <person name="Bruce D."/>
            <person name="Tapia R."/>
            <person name="Goodwin L."/>
            <person name="Pitluck S."/>
            <person name="Liolios K."/>
            <person name="Ivanova N."/>
            <person name="Mavromatis K."/>
            <person name="Mikhailova N."/>
            <person name="Chen A."/>
            <person name="Palaniappan K."/>
            <person name="Land M."/>
            <person name="Hauser L."/>
            <person name="Chang Y.J."/>
            <person name="Jeffries C.D."/>
            <person name="Spring S."/>
            <person name="Rohde M."/>
            <person name="Goker M."/>
            <person name="Bristow J."/>
            <person name="Eisen J.A."/>
            <person name="Markowitz V."/>
            <person name="Hugenholtz P."/>
            <person name="Kyrpides N.C."/>
            <person name="Klenk H.P."/>
        </authorList>
    </citation>
    <scope>NUCLEOTIDE SEQUENCE [LARGE SCALE GENOMIC DNA]</scope>
    <source>
        <strain evidence="3">ATCC 51284 / DSM 12563 / 56-150</strain>
    </source>
</reference>
<dbReference type="RefSeq" id="WP_013113428.1">
    <property type="nucleotide sequence ID" value="NC_014150.1"/>
</dbReference>
<dbReference type="EMBL" id="CP001959">
    <property type="protein sequence ID" value="ADG71002.1"/>
    <property type="molecule type" value="Genomic_DNA"/>
</dbReference>
<dbReference type="AlphaFoldDB" id="D5U8H9"/>
<evidence type="ECO:0000313" key="3">
    <source>
        <dbReference type="Proteomes" id="UP000001915"/>
    </source>
</evidence>
<feature type="chain" id="PRO_5003077509" evidence="1">
    <location>
        <begin position="24"/>
        <end position="69"/>
    </location>
</feature>
<accession>D5U8H9</accession>
<evidence type="ECO:0000256" key="1">
    <source>
        <dbReference type="SAM" id="SignalP"/>
    </source>
</evidence>